<evidence type="ECO:0000313" key="4">
    <source>
        <dbReference type="Proteomes" id="UP000231693"/>
    </source>
</evidence>
<evidence type="ECO:0000313" key="3">
    <source>
        <dbReference type="EMBL" id="PJJ69011.1"/>
    </source>
</evidence>
<feature type="region of interest" description="Disordered" evidence="1">
    <location>
        <begin position="1"/>
        <end position="26"/>
    </location>
</feature>
<reference evidence="3 4" key="1">
    <citation type="submission" date="2017-11" db="EMBL/GenBank/DDBJ databases">
        <title>Genomic Encyclopedia of Archaeal and Bacterial Type Strains, Phase II (KMG-II): From Individual Species to Whole Genera.</title>
        <authorList>
            <person name="Goeker M."/>
        </authorList>
    </citation>
    <scope>NUCLEOTIDE SEQUENCE [LARGE SCALE GENOMIC DNA]</scope>
    <source>
        <strain evidence="3 4">DSM 25478</strain>
    </source>
</reference>
<sequence>MSSRTSAPERPRTSQPAAHGRPRRPRVVSVTLAAVLGLVLAGCGVRVDTPPPTEPSPDAQELVRSAAVTDALTVGATARAAAASLADEGGEDADAVVPLLEQIADFSDQHVVQLGGVYDSGLPDAPEQPDPEATLAVSDGTVTEKPAPTTADVLEALTGASARTRASAIGAEDGGLARLLASVSTSQVLSAERLATVSGVDLPETKVPAEPEVTTTAPPGAAAGDLATLVESEDAAGYAYEVAAARSEGTTRSRSLALAAAHRERAQLLAEAAGIDGSATDPRRVAYALPEGAVADVAQEVELDLATGYASMAGTVLGEGRTPVLDLLTASQRAATTWGAPLVAFPGMPERAGS</sequence>
<dbReference type="RefSeq" id="WP_157802661.1">
    <property type="nucleotide sequence ID" value="NZ_BOOX01000008.1"/>
</dbReference>
<dbReference type="InterPro" id="IPR029447">
    <property type="entry name" value="DUF4439"/>
</dbReference>
<accession>A0A2M9CCH1</accession>
<dbReference type="Gene3D" id="1.20.1260.10">
    <property type="match status" value="1"/>
</dbReference>
<dbReference type="EMBL" id="PGFE01000006">
    <property type="protein sequence ID" value="PJJ69011.1"/>
    <property type="molecule type" value="Genomic_DNA"/>
</dbReference>
<proteinExistence type="predicted"/>
<dbReference type="InterPro" id="IPR009078">
    <property type="entry name" value="Ferritin-like_SF"/>
</dbReference>
<gene>
    <name evidence="3" type="ORF">CLV28_2818</name>
</gene>
<feature type="domain" description="DUF4439" evidence="2">
    <location>
        <begin position="228"/>
        <end position="350"/>
    </location>
</feature>
<evidence type="ECO:0000259" key="2">
    <source>
        <dbReference type="Pfam" id="PF14530"/>
    </source>
</evidence>
<evidence type="ECO:0000256" key="1">
    <source>
        <dbReference type="SAM" id="MobiDB-lite"/>
    </source>
</evidence>
<comment type="caution">
    <text evidence="3">The sequence shown here is derived from an EMBL/GenBank/DDBJ whole genome shotgun (WGS) entry which is preliminary data.</text>
</comment>
<dbReference type="Pfam" id="PF14530">
    <property type="entry name" value="DUF4439"/>
    <property type="match status" value="1"/>
</dbReference>
<dbReference type="Proteomes" id="UP000231693">
    <property type="component" value="Unassembled WGS sequence"/>
</dbReference>
<dbReference type="OrthoDB" id="5147836at2"/>
<protein>
    <submittedName>
        <fullName evidence="3">Uncharacterized protein DUF4439</fullName>
    </submittedName>
</protein>
<organism evidence="3 4">
    <name type="scientific">Sediminihabitans luteus</name>
    <dbReference type="NCBI Taxonomy" id="1138585"/>
    <lineage>
        <taxon>Bacteria</taxon>
        <taxon>Bacillati</taxon>
        <taxon>Actinomycetota</taxon>
        <taxon>Actinomycetes</taxon>
        <taxon>Micrococcales</taxon>
        <taxon>Cellulomonadaceae</taxon>
        <taxon>Sediminihabitans</taxon>
    </lineage>
</organism>
<dbReference type="InterPro" id="IPR012347">
    <property type="entry name" value="Ferritin-like"/>
</dbReference>
<dbReference type="AlphaFoldDB" id="A0A2M9CCH1"/>
<name>A0A2M9CCH1_9CELL</name>
<dbReference type="SUPFAM" id="SSF47240">
    <property type="entry name" value="Ferritin-like"/>
    <property type="match status" value="1"/>
</dbReference>
<keyword evidence="4" id="KW-1185">Reference proteome</keyword>